<dbReference type="InterPro" id="IPR011042">
    <property type="entry name" value="6-blade_b-propeller_TolB-like"/>
</dbReference>
<evidence type="ECO:0000256" key="1">
    <source>
        <dbReference type="ARBA" id="ARBA00022729"/>
    </source>
</evidence>
<dbReference type="AlphaFoldDB" id="A0A816CSJ5"/>
<evidence type="ECO:0000256" key="2">
    <source>
        <dbReference type="ARBA" id="ARBA00022737"/>
    </source>
</evidence>
<dbReference type="EMBL" id="CAJNOH010005801">
    <property type="protein sequence ID" value="CAF1410309.1"/>
    <property type="molecule type" value="Genomic_DNA"/>
</dbReference>
<dbReference type="PANTHER" id="PTHR10680:SF14">
    <property type="entry name" value="PEPTIDYL-GLYCINE ALPHA-AMIDATING MONOOXYGENASE"/>
    <property type="match status" value="1"/>
</dbReference>
<keyword evidence="2" id="KW-0677">Repeat</keyword>
<evidence type="ECO:0000256" key="3">
    <source>
        <dbReference type="ARBA" id="ARBA00023180"/>
    </source>
</evidence>
<keyword evidence="6" id="KW-1185">Reference proteome</keyword>
<dbReference type="InterPro" id="IPR001258">
    <property type="entry name" value="NHL_repeat"/>
</dbReference>
<dbReference type="EMBL" id="CAJNOL010007325">
    <property type="protein sequence ID" value="CAF1627182.1"/>
    <property type="molecule type" value="Genomic_DNA"/>
</dbReference>
<dbReference type="PANTHER" id="PTHR10680">
    <property type="entry name" value="PEPTIDYL-GLYCINE ALPHA-AMIDATING MONOOXYGENASE"/>
    <property type="match status" value="1"/>
</dbReference>
<dbReference type="Pfam" id="PF01436">
    <property type="entry name" value="NHL"/>
    <property type="match status" value="1"/>
</dbReference>
<organism evidence="5 6">
    <name type="scientific">Rotaria sordida</name>
    <dbReference type="NCBI Taxonomy" id="392033"/>
    <lineage>
        <taxon>Eukaryota</taxon>
        <taxon>Metazoa</taxon>
        <taxon>Spiralia</taxon>
        <taxon>Gnathifera</taxon>
        <taxon>Rotifera</taxon>
        <taxon>Eurotatoria</taxon>
        <taxon>Bdelloidea</taxon>
        <taxon>Philodinida</taxon>
        <taxon>Philodinidae</taxon>
        <taxon>Rotaria</taxon>
    </lineage>
</organism>
<accession>A0A816CSJ5</accession>
<comment type="caution">
    <text evidence="5">The sequence shown here is derived from an EMBL/GenBank/DDBJ whole genome shotgun (WGS) entry which is preliminary data.</text>
</comment>
<dbReference type="Gene3D" id="2.40.10.500">
    <property type="match status" value="1"/>
</dbReference>
<evidence type="ECO:0000313" key="6">
    <source>
        <dbReference type="Proteomes" id="UP000663870"/>
    </source>
</evidence>
<keyword evidence="3" id="KW-0325">Glycoprotein</keyword>
<proteinExistence type="predicted"/>
<dbReference type="CDD" id="cd05819">
    <property type="entry name" value="NHL"/>
    <property type="match status" value="1"/>
</dbReference>
<dbReference type="Proteomes" id="UP000663870">
    <property type="component" value="Unassembled WGS sequence"/>
</dbReference>
<dbReference type="Proteomes" id="UP000663854">
    <property type="component" value="Unassembled WGS sequence"/>
</dbReference>
<dbReference type="Gene3D" id="2.120.10.30">
    <property type="entry name" value="TolB, C-terminal domain"/>
    <property type="match status" value="2"/>
</dbReference>
<evidence type="ECO:0000313" key="4">
    <source>
        <dbReference type="EMBL" id="CAF1410309.1"/>
    </source>
</evidence>
<reference evidence="5" key="1">
    <citation type="submission" date="2021-02" db="EMBL/GenBank/DDBJ databases">
        <authorList>
            <person name="Nowell W R."/>
        </authorList>
    </citation>
    <scope>NUCLEOTIDE SEQUENCE</scope>
</reference>
<keyword evidence="1" id="KW-0732">Signal</keyword>
<name>A0A816CSJ5_9BILA</name>
<gene>
    <name evidence="5" type="ORF">JXQ802_LOCUS51320</name>
    <name evidence="4" type="ORF">PYM288_LOCUS35094</name>
</gene>
<sequence>MESAAIKKPCIKCNKGGGIITCGGCQQWFCTRHLLEHREELSVLMDQVSQEHDLLQCDLISDKGIHPLVTLINTWEKTSIENIRVAAQDARHDLQKYLDCTKIRVKTSLLSINKELQASSESDDYTELDLTKWMQQLTELREMLEKLSAIDFIDDDQTQPLIHQIQMKQREATHTLVRRSEKTLVRTNATDYGNHSIVEWKCNATSGKVVAGGNGPGNGTNRLNNPTDVIVDNETDSLIICDKGNRRIMQWFRRSGTSGQPIIENIHCTRLAMDDQRFLYVTDNKENAVLRYRIGEKHGQVVAGGNGRGDSLNQLNSPTGIFVDQDYSVYISDWGNNRVIKWVNGAKEGIVVAGGQNEGNDIARLSRPQGLIVDASGTVYVADGWNNRIMRWCKGAKEGNIIAGGNGRGDKANQFYDVMGLSFDRDGNIYVVDQKNYRIQRFNIRINRS</sequence>
<protein>
    <submittedName>
        <fullName evidence="5">Uncharacterized protein</fullName>
    </submittedName>
</protein>
<dbReference type="SUPFAM" id="SSF101898">
    <property type="entry name" value="NHL repeat"/>
    <property type="match status" value="1"/>
</dbReference>
<evidence type="ECO:0000313" key="5">
    <source>
        <dbReference type="EMBL" id="CAF1627182.1"/>
    </source>
</evidence>